<dbReference type="Proteomes" id="UP000664405">
    <property type="component" value="Unassembled WGS sequence"/>
</dbReference>
<dbReference type="RefSeq" id="WP_206927497.1">
    <property type="nucleotide sequence ID" value="NZ_JAEKJW010000002.1"/>
</dbReference>
<evidence type="ECO:0000313" key="2">
    <source>
        <dbReference type="Proteomes" id="UP000664405"/>
    </source>
</evidence>
<accession>A0A8I1M8J7</accession>
<organism evidence="1 2">
    <name type="scientific">Thalassospira povalilytica</name>
    <dbReference type="NCBI Taxonomy" id="732237"/>
    <lineage>
        <taxon>Bacteria</taxon>
        <taxon>Pseudomonadati</taxon>
        <taxon>Pseudomonadota</taxon>
        <taxon>Alphaproteobacteria</taxon>
        <taxon>Rhodospirillales</taxon>
        <taxon>Thalassospiraceae</taxon>
        <taxon>Thalassospira</taxon>
    </lineage>
</organism>
<name>A0A8I1M8J7_9PROT</name>
<dbReference type="PROSITE" id="PS51257">
    <property type="entry name" value="PROKAR_LIPOPROTEIN"/>
    <property type="match status" value="1"/>
</dbReference>
<dbReference type="AlphaFoldDB" id="A0A8I1M8J7"/>
<reference evidence="1" key="1">
    <citation type="submission" date="2020-12" db="EMBL/GenBank/DDBJ databases">
        <title>Oil enriched cultivation method for isolating marine PHA-producing bacteria.</title>
        <authorList>
            <person name="Zheng W."/>
            <person name="Yu S."/>
            <person name="Huang Y."/>
        </authorList>
    </citation>
    <scope>NUCLEOTIDE SEQUENCE</scope>
    <source>
        <strain evidence="1">SY-2-3</strain>
    </source>
</reference>
<dbReference type="EMBL" id="JAEKJW010000002">
    <property type="protein sequence ID" value="MBN8197088.1"/>
    <property type="molecule type" value="Genomic_DNA"/>
</dbReference>
<sequence>MSDHDRKISLLLTRDEAIAVSNALNYMAAGCDANECSTLTGASPKQIQAIFDRLKQNLDETEK</sequence>
<comment type="caution">
    <text evidence="1">The sequence shown here is derived from an EMBL/GenBank/DDBJ whole genome shotgun (WGS) entry which is preliminary data.</text>
</comment>
<gene>
    <name evidence="1" type="ORF">JF547_11515</name>
</gene>
<proteinExistence type="predicted"/>
<evidence type="ECO:0000313" key="1">
    <source>
        <dbReference type="EMBL" id="MBN8197088.1"/>
    </source>
</evidence>
<protein>
    <submittedName>
        <fullName evidence="1">Uncharacterized protein</fullName>
    </submittedName>
</protein>